<proteinExistence type="predicted"/>
<gene>
    <name evidence="1" type="ORF">CPY51_26190</name>
</gene>
<reference evidence="1 2" key="1">
    <citation type="journal article" date="2018" name="Sci. Rep.">
        <title>Rhizobium tumorigenes sp. nov., a novel plant tumorigenic bacterium isolated from cane gall tumors on thornless blackberry.</title>
        <authorList>
            <person name="Kuzmanovi N."/>
            <person name="Smalla K."/>
            <person name="Gronow S."/>
            <person name="PuBawska J."/>
        </authorList>
    </citation>
    <scope>NUCLEOTIDE SEQUENCE [LARGE SCALE GENOMIC DNA]</scope>
    <source>
        <strain evidence="1 2">CCBAU 85046</strain>
    </source>
</reference>
<name>A0A2W4C8M6_9HYPH</name>
<dbReference type="EMBL" id="PCDP01000059">
    <property type="protein sequence ID" value="PZM09762.1"/>
    <property type="molecule type" value="Genomic_DNA"/>
</dbReference>
<dbReference type="AlphaFoldDB" id="A0A2W4C8M6"/>
<dbReference type="Proteomes" id="UP000248925">
    <property type="component" value="Unassembled WGS sequence"/>
</dbReference>
<sequence length="60" mass="6697">MPIENICKNDVGLAVFGRRSVTFCEIELADVLFSSITRKFGIIGDKLSHRVRFHGCVKDG</sequence>
<keyword evidence="2" id="KW-1185">Reference proteome</keyword>
<comment type="caution">
    <text evidence="1">The sequence shown here is derived from an EMBL/GenBank/DDBJ whole genome shotgun (WGS) entry which is preliminary data.</text>
</comment>
<organism evidence="1 2">
    <name type="scientific">Rhizobium tubonense</name>
    <dbReference type="NCBI Taxonomy" id="484088"/>
    <lineage>
        <taxon>Bacteria</taxon>
        <taxon>Pseudomonadati</taxon>
        <taxon>Pseudomonadota</taxon>
        <taxon>Alphaproteobacteria</taxon>
        <taxon>Hyphomicrobiales</taxon>
        <taxon>Rhizobiaceae</taxon>
        <taxon>Rhizobium/Agrobacterium group</taxon>
        <taxon>Rhizobium</taxon>
    </lineage>
</organism>
<accession>A0A2W4C8M6</accession>
<protein>
    <submittedName>
        <fullName evidence="1">Uncharacterized protein</fullName>
    </submittedName>
</protein>
<evidence type="ECO:0000313" key="2">
    <source>
        <dbReference type="Proteomes" id="UP000248925"/>
    </source>
</evidence>
<evidence type="ECO:0000313" key="1">
    <source>
        <dbReference type="EMBL" id="PZM09762.1"/>
    </source>
</evidence>